<dbReference type="InterPro" id="IPR004143">
    <property type="entry name" value="BPL_LPL_catalytic"/>
</dbReference>
<dbReference type="NCBIfam" id="TIGR00121">
    <property type="entry name" value="birA_ligase"/>
    <property type="match status" value="1"/>
</dbReference>
<dbReference type="NCBIfam" id="NF006294">
    <property type="entry name" value="PRK08477.1"/>
    <property type="match status" value="1"/>
</dbReference>
<organism evidence="3 4">
    <name type="scientific">Campylobacter gastrosuis</name>
    <dbReference type="NCBI Taxonomy" id="2974576"/>
    <lineage>
        <taxon>Bacteria</taxon>
        <taxon>Pseudomonadati</taxon>
        <taxon>Campylobacterota</taxon>
        <taxon>Epsilonproteobacteria</taxon>
        <taxon>Campylobacterales</taxon>
        <taxon>Campylobacteraceae</taxon>
        <taxon>Campylobacter</taxon>
    </lineage>
</organism>
<reference evidence="3" key="2">
    <citation type="journal article" date="2023" name="Microorganisms">
        <title>Isolation and Genomic Characteristics of Cat-Borne Campylobacter felis sp. nov. and Sheep-Borne Campylobacter ovis sp. nov.</title>
        <authorList>
            <person name="Wang H."/>
            <person name="Li Y."/>
            <person name="Gu Y."/>
            <person name="Zhou G."/>
            <person name="Chen X."/>
            <person name="Zhang X."/>
            <person name="Shao Z."/>
            <person name="Zhang J."/>
            <person name="Zhang M."/>
        </authorList>
    </citation>
    <scope>NUCLEOTIDE SEQUENCE</scope>
    <source>
        <strain evidence="3">PS10</strain>
    </source>
</reference>
<evidence type="ECO:0000313" key="3">
    <source>
        <dbReference type="EMBL" id="MDL0088910.1"/>
    </source>
</evidence>
<dbReference type="EMBL" id="JANURM010000005">
    <property type="protein sequence ID" value="MDL0088910.1"/>
    <property type="molecule type" value="Genomic_DNA"/>
</dbReference>
<name>A0ABT7HQG3_9BACT</name>
<dbReference type="SUPFAM" id="SSF55681">
    <property type="entry name" value="Class II aaRS and biotin synthetases"/>
    <property type="match status" value="1"/>
</dbReference>
<proteinExistence type="predicted"/>
<accession>A0ABT7HQG3</accession>
<comment type="caution">
    <text evidence="3">The sequence shown here is derived from an EMBL/GenBank/DDBJ whole genome shotgun (WGS) entry which is preliminary data.</text>
</comment>
<dbReference type="InterPro" id="IPR045864">
    <property type="entry name" value="aa-tRNA-synth_II/BPL/LPL"/>
</dbReference>
<dbReference type="RefSeq" id="WP_284937568.1">
    <property type="nucleotide sequence ID" value="NZ_JANURM010000005.1"/>
</dbReference>
<dbReference type="PANTHER" id="PTHR12835">
    <property type="entry name" value="BIOTIN PROTEIN LIGASE"/>
    <property type="match status" value="1"/>
</dbReference>
<gene>
    <name evidence="3" type="ORF">NYG85_05925</name>
</gene>
<dbReference type="PROSITE" id="PS51733">
    <property type="entry name" value="BPL_LPL_CATALYTIC"/>
    <property type="match status" value="1"/>
</dbReference>
<evidence type="ECO:0000259" key="2">
    <source>
        <dbReference type="PROSITE" id="PS51733"/>
    </source>
</evidence>
<dbReference type="EC" id="6.3.4.15" evidence="3"/>
<evidence type="ECO:0000256" key="1">
    <source>
        <dbReference type="ARBA" id="ARBA00022598"/>
    </source>
</evidence>
<protein>
    <submittedName>
        <fullName evidence="3">Biotin--[acetyl-CoA-carboxylase] ligase</fullName>
        <ecNumber evidence="3">6.3.4.15</ecNumber>
    </submittedName>
</protein>
<evidence type="ECO:0000313" key="4">
    <source>
        <dbReference type="Proteomes" id="UP001173801"/>
    </source>
</evidence>
<keyword evidence="1 3" id="KW-0436">Ligase</keyword>
<dbReference type="InterPro" id="IPR004408">
    <property type="entry name" value="Biotin_CoA_COase_ligase"/>
</dbReference>
<dbReference type="Proteomes" id="UP001173801">
    <property type="component" value="Unassembled WGS sequence"/>
</dbReference>
<dbReference type="GO" id="GO:0004077">
    <property type="term" value="F:biotin--[biotin carboxyl-carrier protein] ligase activity"/>
    <property type="evidence" value="ECO:0007669"/>
    <property type="project" value="UniProtKB-EC"/>
</dbReference>
<dbReference type="Gene3D" id="3.30.930.10">
    <property type="entry name" value="Bira Bifunctional Protein, Domain 2"/>
    <property type="match status" value="1"/>
</dbReference>
<reference evidence="3" key="1">
    <citation type="submission" date="2022-08" db="EMBL/GenBank/DDBJ databases">
        <authorList>
            <person name="Wang H."/>
        </authorList>
    </citation>
    <scope>NUCLEOTIDE SEQUENCE</scope>
    <source>
        <strain evidence="3">PS10</strain>
    </source>
</reference>
<dbReference type="PANTHER" id="PTHR12835:SF5">
    <property type="entry name" value="BIOTIN--PROTEIN LIGASE"/>
    <property type="match status" value="1"/>
</dbReference>
<dbReference type="Pfam" id="PF03099">
    <property type="entry name" value="BPL_LplA_LipB"/>
    <property type="match status" value="1"/>
</dbReference>
<sequence>MLVEFVDECASTHLYLIEAIKNGVINPPFAICAKSQSAGVGSRQNTWLNGEGNLFLSFCLHKNFLPDDLNDASISIYFSMIMKNYLENLGSKVWVKWPNDFYINDLKIGGTISTKIGEIYIGSIGLNLHSSPQNAGILDIKTEPNSVVWGFLAELDKKFLWKQIFSKFSVEFAKSKKFITHIGDLSVDLSQAMLCDDGAIFINNKKVYSLR</sequence>
<feature type="domain" description="BPL/LPL catalytic" evidence="2">
    <location>
        <begin position="1"/>
        <end position="180"/>
    </location>
</feature>
<keyword evidence="4" id="KW-1185">Reference proteome</keyword>